<dbReference type="EMBL" id="JAJNDC010000004">
    <property type="protein sequence ID" value="MCW9714119.1"/>
    <property type="molecule type" value="Genomic_DNA"/>
</dbReference>
<dbReference type="InterPro" id="IPR008921">
    <property type="entry name" value="DNA_pol3_clamp-load_cplx_C"/>
</dbReference>
<dbReference type="SMART" id="SM00382">
    <property type="entry name" value="AAA"/>
    <property type="match status" value="1"/>
</dbReference>
<dbReference type="Proteomes" id="UP001207337">
    <property type="component" value="Unassembled WGS sequence"/>
</dbReference>
<dbReference type="CDD" id="cd18139">
    <property type="entry name" value="HLD_clamp_RarA"/>
    <property type="match status" value="1"/>
</dbReference>
<dbReference type="CDD" id="cd00009">
    <property type="entry name" value="AAA"/>
    <property type="match status" value="1"/>
</dbReference>
<feature type="region of interest" description="Disordered" evidence="5">
    <location>
        <begin position="1"/>
        <end position="23"/>
    </location>
</feature>
<comment type="function">
    <text evidence="1">DNA-dependent ATPase that plays important roles in cellular responses to stalled DNA replication processes.</text>
</comment>
<keyword evidence="3" id="KW-0547">Nucleotide-binding</keyword>
<dbReference type="SUPFAM" id="SSF48019">
    <property type="entry name" value="post-AAA+ oligomerization domain-like"/>
    <property type="match status" value="1"/>
</dbReference>
<dbReference type="PANTHER" id="PTHR13779:SF7">
    <property type="entry name" value="ATPASE WRNIP1"/>
    <property type="match status" value="1"/>
</dbReference>
<evidence type="ECO:0000256" key="5">
    <source>
        <dbReference type="SAM" id="MobiDB-lite"/>
    </source>
</evidence>
<accession>A0ABT3Q1X7</accession>
<evidence type="ECO:0000256" key="2">
    <source>
        <dbReference type="ARBA" id="ARBA00020776"/>
    </source>
</evidence>
<dbReference type="InterPro" id="IPR032423">
    <property type="entry name" value="AAA_assoc_2"/>
</dbReference>
<dbReference type="RefSeq" id="WP_265791209.1">
    <property type="nucleotide sequence ID" value="NZ_BAABRS010000004.1"/>
</dbReference>
<dbReference type="SUPFAM" id="SSF52540">
    <property type="entry name" value="P-loop containing nucleoside triphosphate hydrolases"/>
    <property type="match status" value="1"/>
</dbReference>
<evidence type="ECO:0000256" key="1">
    <source>
        <dbReference type="ARBA" id="ARBA00002393"/>
    </source>
</evidence>
<protein>
    <recommendedName>
        <fullName evidence="2">Replication-associated recombination protein A</fullName>
    </recommendedName>
</protein>
<dbReference type="Gene3D" id="1.10.8.60">
    <property type="match status" value="1"/>
</dbReference>
<dbReference type="InterPro" id="IPR051314">
    <property type="entry name" value="AAA_ATPase_RarA/MGS1/WRNIP1"/>
</dbReference>
<dbReference type="Gene3D" id="1.10.3710.10">
    <property type="entry name" value="DNA polymerase III clamp loader subunits, C-terminal domain"/>
    <property type="match status" value="1"/>
</dbReference>
<organism evidence="7 8">
    <name type="scientific">Fodinibius salicampi</name>
    <dbReference type="NCBI Taxonomy" id="1920655"/>
    <lineage>
        <taxon>Bacteria</taxon>
        <taxon>Pseudomonadati</taxon>
        <taxon>Balneolota</taxon>
        <taxon>Balneolia</taxon>
        <taxon>Balneolales</taxon>
        <taxon>Balneolaceae</taxon>
        <taxon>Fodinibius</taxon>
    </lineage>
</organism>
<comment type="caution">
    <text evidence="7">The sequence shown here is derived from an EMBL/GenBank/DDBJ whole genome shotgun (WGS) entry which is preliminary data.</text>
</comment>
<dbReference type="InterPro" id="IPR021886">
    <property type="entry name" value="MgsA_C"/>
</dbReference>
<proteinExistence type="predicted"/>
<evidence type="ECO:0000313" key="7">
    <source>
        <dbReference type="EMBL" id="MCW9714119.1"/>
    </source>
</evidence>
<dbReference type="Pfam" id="PF12002">
    <property type="entry name" value="MgsA_C"/>
    <property type="match status" value="1"/>
</dbReference>
<evidence type="ECO:0000256" key="4">
    <source>
        <dbReference type="ARBA" id="ARBA00022840"/>
    </source>
</evidence>
<dbReference type="Gene3D" id="1.20.272.10">
    <property type="match status" value="1"/>
</dbReference>
<dbReference type="Pfam" id="PF05496">
    <property type="entry name" value="RuvB_N"/>
    <property type="match status" value="1"/>
</dbReference>
<dbReference type="PANTHER" id="PTHR13779">
    <property type="entry name" value="WERNER HELICASE-INTERACTING PROTEIN 1 FAMILY MEMBER"/>
    <property type="match status" value="1"/>
</dbReference>
<dbReference type="Gene3D" id="3.40.50.300">
    <property type="entry name" value="P-loop containing nucleotide triphosphate hydrolases"/>
    <property type="match status" value="1"/>
</dbReference>
<dbReference type="InterPro" id="IPR027417">
    <property type="entry name" value="P-loop_NTPase"/>
</dbReference>
<evidence type="ECO:0000313" key="8">
    <source>
        <dbReference type="Proteomes" id="UP001207337"/>
    </source>
</evidence>
<dbReference type="InterPro" id="IPR003593">
    <property type="entry name" value="AAA+_ATPase"/>
</dbReference>
<evidence type="ECO:0000259" key="6">
    <source>
        <dbReference type="SMART" id="SM00382"/>
    </source>
</evidence>
<dbReference type="InterPro" id="IPR008824">
    <property type="entry name" value="RuvB-like_N"/>
</dbReference>
<keyword evidence="4" id="KW-0067">ATP-binding</keyword>
<gene>
    <name evidence="7" type="ORF">LQ318_14495</name>
</gene>
<evidence type="ECO:0000256" key="3">
    <source>
        <dbReference type="ARBA" id="ARBA00022741"/>
    </source>
</evidence>
<reference evidence="7 8" key="1">
    <citation type="submission" date="2021-11" db="EMBL/GenBank/DDBJ databases">
        <title>Aliifidinibius sp. nov., a new bacterium isolated from saline soil.</title>
        <authorList>
            <person name="Galisteo C."/>
            <person name="De La Haba R."/>
            <person name="Sanchez-Porro C."/>
            <person name="Ventosa A."/>
        </authorList>
    </citation>
    <scope>NUCLEOTIDE SEQUENCE [LARGE SCALE GENOMIC DNA]</scope>
    <source>
        <strain evidence="7 8">KACC 190600</strain>
    </source>
</reference>
<name>A0ABT3Q1X7_9BACT</name>
<keyword evidence="8" id="KW-1185">Reference proteome</keyword>
<sequence length="459" mass="51355">MDLFEEEEMTDTSGSGNDFVNPHEPLATRMRPRSLEEFVGQKHIVGEGKMLRRMIGSGVIGSLIFYGPPSSGKTTLAHVISREINAQYVELNAVLDGIKDLREVVTKAEKIQQMNGRKTILFVDEIHRWNKAQQDALLPHLESGIITLIGATTENPFYTMVGPLLSRCQLFELYDLTKDHVLTMIDRALNEDQRGLGKRNIEVTEAAKDHLADFAAGDIRNALNALEVAVLSSEPDEDGVIHIDLEIAKECIQKRSVRYDGTGDEHYHFASAFIKSMRGSDPDAALYWMVAMLEGGEDPNFLFRRMLILASEDVGMADPHALTVVNSAHEAFTKCGMPEGLYFLAHACIYLSLTPKSNSTGAVFSVRSEIKNNGIGTVPPHLRDKTANSKQSRYLGVENASDDYIYPHSHDHHWAPQQYLPEEVTGSSWYEPGNIGREKKLWKRLEAIKEAYAKAREKE</sequence>
<dbReference type="Pfam" id="PF16193">
    <property type="entry name" value="AAA_assoc_2"/>
    <property type="match status" value="1"/>
</dbReference>
<feature type="domain" description="AAA+ ATPase" evidence="6">
    <location>
        <begin position="59"/>
        <end position="177"/>
    </location>
</feature>
<feature type="compositionally biased region" description="Acidic residues" evidence="5">
    <location>
        <begin position="1"/>
        <end position="10"/>
    </location>
</feature>